<sequence length="220" mass="22040">MTKTISNVMMRKIGLGVVAGGLAIGAGSGYAADFGVTADVQNTLEVTVVAPMSLGSLFVNATDGTGIGTLVLNPDGSFTPGETDQVITSLGGQTAAQASVATDQNFIVNVPTAAFDASTWANPADISGLAGAVEVRLGGTTGDPNVARLYLANFTVGDITDGVESGGPAVPGAPVTIDPDFGATAVTFGIGAEVFTDDSGTRTQYETGTYEGTFEVTAEF</sequence>
<protein>
    <submittedName>
        <fullName evidence="1">Uncharacterized protein</fullName>
    </submittedName>
</protein>
<dbReference type="EMBL" id="JAWIIJ010000013">
    <property type="protein sequence ID" value="MDV2080331.1"/>
    <property type="molecule type" value="Genomic_DNA"/>
</dbReference>
<dbReference type="RefSeq" id="WP_316974750.1">
    <property type="nucleotide sequence ID" value="NZ_JAWIIJ010000013.1"/>
</dbReference>
<reference evidence="1 2" key="1">
    <citation type="submission" date="2023-10" db="EMBL/GenBank/DDBJ databases">
        <title>Characteristics and mechanism of a salt-tolerant marine origin heterotrophic nitrifying- aerobic denitrifying bacteria Marinobacter xestospongiae HN1.</title>
        <authorList>
            <person name="Qi R."/>
        </authorList>
    </citation>
    <scope>NUCLEOTIDE SEQUENCE [LARGE SCALE GENOMIC DNA]</scope>
    <source>
        <strain evidence="1 2">HN1</strain>
    </source>
</reference>
<dbReference type="Proteomes" id="UP001269819">
    <property type="component" value="Unassembled WGS sequence"/>
</dbReference>
<accession>A0ABU3W2Y0</accession>
<organism evidence="1 2">
    <name type="scientific">Marinobacter xestospongiae</name>
    <dbReference type="NCBI Taxonomy" id="994319"/>
    <lineage>
        <taxon>Bacteria</taxon>
        <taxon>Pseudomonadati</taxon>
        <taxon>Pseudomonadota</taxon>
        <taxon>Gammaproteobacteria</taxon>
        <taxon>Pseudomonadales</taxon>
        <taxon>Marinobacteraceae</taxon>
        <taxon>Marinobacter</taxon>
    </lineage>
</organism>
<proteinExistence type="predicted"/>
<gene>
    <name evidence="1" type="ORF">RYS15_16710</name>
</gene>
<comment type="caution">
    <text evidence="1">The sequence shown here is derived from an EMBL/GenBank/DDBJ whole genome shotgun (WGS) entry which is preliminary data.</text>
</comment>
<evidence type="ECO:0000313" key="1">
    <source>
        <dbReference type="EMBL" id="MDV2080331.1"/>
    </source>
</evidence>
<name>A0ABU3W2Y0_9GAMM</name>
<keyword evidence="2" id="KW-1185">Reference proteome</keyword>
<evidence type="ECO:0000313" key="2">
    <source>
        <dbReference type="Proteomes" id="UP001269819"/>
    </source>
</evidence>